<feature type="region of interest" description="Disordered" evidence="1">
    <location>
        <begin position="23"/>
        <end position="85"/>
    </location>
</feature>
<protein>
    <submittedName>
        <fullName evidence="2">Uncharacterized protein</fullName>
    </submittedName>
</protein>
<accession>A0ABV0T141</accession>
<dbReference type="Proteomes" id="UP001482620">
    <property type="component" value="Unassembled WGS sequence"/>
</dbReference>
<evidence type="ECO:0000313" key="2">
    <source>
        <dbReference type="EMBL" id="MEQ2226569.1"/>
    </source>
</evidence>
<evidence type="ECO:0000313" key="3">
    <source>
        <dbReference type="Proteomes" id="UP001482620"/>
    </source>
</evidence>
<feature type="compositionally biased region" description="Polar residues" evidence="1">
    <location>
        <begin position="65"/>
        <end position="78"/>
    </location>
</feature>
<evidence type="ECO:0000256" key="1">
    <source>
        <dbReference type="SAM" id="MobiDB-lite"/>
    </source>
</evidence>
<comment type="caution">
    <text evidence="2">The sequence shown here is derived from an EMBL/GenBank/DDBJ whole genome shotgun (WGS) entry which is preliminary data.</text>
</comment>
<proteinExistence type="predicted"/>
<keyword evidence="3" id="KW-1185">Reference proteome</keyword>
<organism evidence="2 3">
    <name type="scientific">Ilyodon furcidens</name>
    <name type="common">goldbreast splitfin</name>
    <dbReference type="NCBI Taxonomy" id="33524"/>
    <lineage>
        <taxon>Eukaryota</taxon>
        <taxon>Metazoa</taxon>
        <taxon>Chordata</taxon>
        <taxon>Craniata</taxon>
        <taxon>Vertebrata</taxon>
        <taxon>Euteleostomi</taxon>
        <taxon>Actinopterygii</taxon>
        <taxon>Neopterygii</taxon>
        <taxon>Teleostei</taxon>
        <taxon>Neoteleostei</taxon>
        <taxon>Acanthomorphata</taxon>
        <taxon>Ovalentaria</taxon>
        <taxon>Atherinomorphae</taxon>
        <taxon>Cyprinodontiformes</taxon>
        <taxon>Goodeidae</taxon>
        <taxon>Ilyodon</taxon>
    </lineage>
</organism>
<name>A0ABV0T141_9TELE</name>
<sequence>MVGGQQWPAPRGNKVQVISAPTCHSATPCRAGQAQSPAPLGPGFPQNPGRMTAQHLAGVDPLRPQNLSGRRNHGSQNSERTRRPEAALIEADFPHGLGKKAGTTVHAFLRVRPGSESYPNTSQPFKEPNIPLSYGSAGPPKSPFPQL</sequence>
<reference evidence="2 3" key="1">
    <citation type="submission" date="2021-06" db="EMBL/GenBank/DDBJ databases">
        <authorList>
            <person name="Palmer J.M."/>
        </authorList>
    </citation>
    <scope>NUCLEOTIDE SEQUENCE [LARGE SCALE GENOMIC DNA]</scope>
    <source>
        <strain evidence="3">if_2019</strain>
        <tissue evidence="2">Muscle</tissue>
    </source>
</reference>
<feature type="region of interest" description="Disordered" evidence="1">
    <location>
        <begin position="113"/>
        <end position="147"/>
    </location>
</feature>
<gene>
    <name evidence="2" type="ORF">ILYODFUR_028684</name>
</gene>
<dbReference type="EMBL" id="JAHRIQ010015546">
    <property type="protein sequence ID" value="MEQ2226569.1"/>
    <property type="molecule type" value="Genomic_DNA"/>
</dbReference>